<evidence type="ECO:0000313" key="2">
    <source>
        <dbReference type="EMBL" id="TCS98722.1"/>
    </source>
</evidence>
<feature type="domain" description="Methyltransferase regulatory" evidence="1">
    <location>
        <begin position="29"/>
        <end position="111"/>
    </location>
</feature>
<dbReference type="InterPro" id="IPR018773">
    <property type="entry name" value="MeTrfase_reg_dom_prd"/>
</dbReference>
<keyword evidence="2" id="KW-0489">Methyltransferase</keyword>
<dbReference type="Proteomes" id="UP000295536">
    <property type="component" value="Unassembled WGS sequence"/>
</dbReference>
<dbReference type="Proteomes" id="UP000315577">
    <property type="component" value="Unassembled WGS sequence"/>
</dbReference>
<dbReference type="EMBL" id="VJNC01000013">
    <property type="protein sequence ID" value="TSE20351.1"/>
    <property type="molecule type" value="Genomic_DNA"/>
</dbReference>
<dbReference type="GO" id="GO:0008168">
    <property type="term" value="F:methyltransferase activity"/>
    <property type="evidence" value="ECO:0007669"/>
    <property type="project" value="UniProtKB-KW"/>
</dbReference>
<dbReference type="Pfam" id="PF10119">
    <property type="entry name" value="MethyTransf_Reg"/>
    <property type="match status" value="1"/>
</dbReference>
<dbReference type="GO" id="GO:0032259">
    <property type="term" value="P:methylation"/>
    <property type="evidence" value="ECO:0007669"/>
    <property type="project" value="UniProtKB-KW"/>
</dbReference>
<comment type="caution">
    <text evidence="2">The sequence shown here is derived from an EMBL/GenBank/DDBJ whole genome shotgun (WGS) entry which is preliminary data.</text>
</comment>
<proteinExistence type="predicted"/>
<keyword evidence="5" id="KW-1185">Reference proteome</keyword>
<protein>
    <submittedName>
        <fullName evidence="3">Methyltransferase regulatory domain protein</fullName>
    </submittedName>
    <submittedName>
        <fullName evidence="2">Putative methyltransferase family protein</fullName>
    </submittedName>
</protein>
<evidence type="ECO:0000259" key="1">
    <source>
        <dbReference type="Pfam" id="PF10119"/>
    </source>
</evidence>
<reference evidence="2 4" key="1">
    <citation type="submission" date="2019-03" db="EMBL/GenBank/DDBJ databases">
        <title>Genomic Encyclopedia of Type Strains, Phase IV (KMG-IV): sequencing the most valuable type-strain genomes for metagenomic binning, comparative biology and taxonomic classification.</title>
        <authorList>
            <person name="Goeker M."/>
        </authorList>
    </citation>
    <scope>NUCLEOTIDE SEQUENCE [LARGE SCALE GENOMIC DNA]</scope>
    <source>
        <strain evidence="2 4">DSM 12034</strain>
    </source>
</reference>
<dbReference type="RefSeq" id="WP_165902807.1">
    <property type="nucleotide sequence ID" value="NZ_SMAH01000004.1"/>
</dbReference>
<evidence type="ECO:0000313" key="5">
    <source>
        <dbReference type="Proteomes" id="UP000315577"/>
    </source>
</evidence>
<accession>A0A4R3LFJ3</accession>
<name>A0A4R3LFJ3_9BURK</name>
<evidence type="ECO:0000313" key="4">
    <source>
        <dbReference type="Proteomes" id="UP000295536"/>
    </source>
</evidence>
<reference evidence="3 5" key="2">
    <citation type="submission" date="2019-07" db="EMBL/GenBank/DDBJ databases">
        <title>Tepidimonas ignava SPS-1037 draft genome.</title>
        <authorList>
            <person name="Da Costa M.S."/>
            <person name="Froufe H.J.C."/>
            <person name="Egas C."/>
            <person name="Albuquerque L."/>
        </authorList>
    </citation>
    <scope>NUCLEOTIDE SEQUENCE [LARGE SCALE GENOMIC DNA]</scope>
    <source>
        <strain evidence="3 5">SPS-1037</strain>
    </source>
</reference>
<gene>
    <name evidence="2" type="ORF">EDC36_104146</name>
    <name evidence="3" type="ORF">Tigna_01982</name>
</gene>
<sequence length="332" mass="36467">MKLIERDAAMTRVLPAMKARLEKFAELDKAYLVNEYMHEEWTTFWFDELATELAPTKLVHLGTATAGDWYLTAMLPQPWKEELAQHRDPIVREVMQDVLINQSFRRDLWARGQAPVWPARQRELLQSQRFVLLSRPQAKEGDNPYKFATSVGEVSGKPEVYAPLYDALQSGPKTLAELIATPVQASENSPTPQPRTLADTLQAVGLMLHAGHVALAHPLSNDKPAKAINRAIAQAVLAGAPYRNLVAGAIPWVITAGEVDLMLLALAQSNPKAGADALGERLAASLVQLGRGLKGADGQPLTTREALTPRARELAQAFLAQTLPTWQRLGVL</sequence>
<keyword evidence="2" id="KW-0808">Transferase</keyword>
<organism evidence="2 4">
    <name type="scientific">Tepidimonas ignava</name>
    <dbReference type="NCBI Taxonomy" id="114249"/>
    <lineage>
        <taxon>Bacteria</taxon>
        <taxon>Pseudomonadati</taxon>
        <taxon>Pseudomonadota</taxon>
        <taxon>Betaproteobacteria</taxon>
        <taxon>Burkholderiales</taxon>
        <taxon>Tepidimonas</taxon>
    </lineage>
</organism>
<dbReference type="EMBL" id="SMAH01000004">
    <property type="protein sequence ID" value="TCS98722.1"/>
    <property type="molecule type" value="Genomic_DNA"/>
</dbReference>
<evidence type="ECO:0000313" key="3">
    <source>
        <dbReference type="EMBL" id="TSE20351.1"/>
    </source>
</evidence>
<dbReference type="AlphaFoldDB" id="A0A4R3LFJ3"/>